<evidence type="ECO:0000256" key="6">
    <source>
        <dbReference type="RuleBase" id="RU000481"/>
    </source>
</evidence>
<evidence type="ECO:0000256" key="3">
    <source>
        <dbReference type="ARBA" id="ARBA00022576"/>
    </source>
</evidence>
<feature type="domain" description="Aminotransferase class I/classII large" evidence="7">
    <location>
        <begin position="33"/>
        <end position="383"/>
    </location>
</feature>
<dbReference type="PANTHER" id="PTHR46383">
    <property type="entry name" value="ASPARTATE AMINOTRANSFERASE"/>
    <property type="match status" value="1"/>
</dbReference>
<dbReference type="SUPFAM" id="SSF53383">
    <property type="entry name" value="PLP-dependent transferases"/>
    <property type="match status" value="1"/>
</dbReference>
<keyword evidence="5" id="KW-0663">Pyridoxal phosphate</keyword>
<dbReference type="InterPro" id="IPR004839">
    <property type="entry name" value="Aminotransferase_I/II_large"/>
</dbReference>
<proteinExistence type="inferred from homology"/>
<dbReference type="InterPro" id="IPR050596">
    <property type="entry name" value="AspAT/PAT-like"/>
</dbReference>
<dbReference type="InterPro" id="IPR015421">
    <property type="entry name" value="PyrdxlP-dep_Trfase_major"/>
</dbReference>
<evidence type="ECO:0000313" key="8">
    <source>
        <dbReference type="EMBL" id="MBT1072068.1"/>
    </source>
</evidence>
<dbReference type="Gene3D" id="3.40.640.10">
    <property type="entry name" value="Type I PLP-dependent aspartate aminotransferase-like (Major domain)"/>
    <property type="match status" value="1"/>
</dbReference>
<protein>
    <recommendedName>
        <fullName evidence="6">Aminotransferase</fullName>
        <ecNumber evidence="6">2.6.1.-</ecNumber>
    </recommendedName>
</protein>
<name>A0ABS5U8V2_9BACT</name>
<evidence type="ECO:0000313" key="9">
    <source>
        <dbReference type="Proteomes" id="UP000784128"/>
    </source>
</evidence>
<dbReference type="InterPro" id="IPR004838">
    <property type="entry name" value="NHTrfase_class1_PyrdxlP-BS"/>
</dbReference>
<dbReference type="NCBIfam" id="NF005732">
    <property type="entry name" value="PRK07550.1"/>
    <property type="match status" value="1"/>
</dbReference>
<dbReference type="EMBL" id="JAHDYS010000008">
    <property type="protein sequence ID" value="MBT1072068.1"/>
    <property type="molecule type" value="Genomic_DNA"/>
</dbReference>
<reference evidence="8 9" key="1">
    <citation type="submission" date="2021-05" db="EMBL/GenBank/DDBJ databases">
        <title>The draft genome of Geobacter chapellei DSM 13688.</title>
        <authorList>
            <person name="Xu Z."/>
            <person name="Masuda Y."/>
            <person name="Itoh H."/>
            <person name="Senoo K."/>
        </authorList>
    </citation>
    <scope>NUCLEOTIDE SEQUENCE [LARGE SCALE GENOMIC DNA]</scope>
    <source>
        <strain evidence="8 9">DSM 13688</strain>
    </source>
</reference>
<comment type="cofactor">
    <cofactor evidence="1 6">
        <name>pyridoxal 5'-phosphate</name>
        <dbReference type="ChEBI" id="CHEBI:597326"/>
    </cofactor>
</comment>
<dbReference type="PROSITE" id="PS00105">
    <property type="entry name" value="AA_TRANSFER_CLASS_1"/>
    <property type="match status" value="1"/>
</dbReference>
<comment type="similarity">
    <text evidence="2 6">Belongs to the class-I pyridoxal-phosphate-dependent aminotransferase family.</text>
</comment>
<evidence type="ECO:0000256" key="4">
    <source>
        <dbReference type="ARBA" id="ARBA00022679"/>
    </source>
</evidence>
<sequence length="388" mass="43592">MPYHINDHLRSVNFPPISEVKEWLAARPEEGPELIDLCQAVPDYAPAPELINHLKVLLDEPTTSRYTPDEGLPEVRRAVCDRYKRRYAAKMEPNQLCLTAGASQAFWLAIMTLCHAGDEVILQAPCYFDHPMALESLRIKPVFAPFDEERKGLPDPAVINRLITPRTRAILLVTPSNPTGASIPPALLTELYLLARKHRIALVLDETYADFVASQPHELFTIPDWHSTLVQIMSFGKTYALTGYRAGLLAASDEMIRQALKIQDSMVVCQPRITQMALKYGVENLDDWVDANRLLMDFRHSLFVHAFTQPGNHFRLVASGSFFAWVRHPFSRLTGRQAAKKMLDEAGILCLGGEVFGPGLEGYLRLALGNISKEIIPEAARRFRSIPI</sequence>
<keyword evidence="4 6" id="KW-0808">Transferase</keyword>
<accession>A0ABS5U8V2</accession>
<dbReference type="CDD" id="cd00609">
    <property type="entry name" value="AAT_like"/>
    <property type="match status" value="1"/>
</dbReference>
<dbReference type="InterPro" id="IPR015424">
    <property type="entry name" value="PyrdxlP-dep_Trfase"/>
</dbReference>
<keyword evidence="3 6" id="KW-0032">Aminotransferase</keyword>
<keyword evidence="9" id="KW-1185">Reference proteome</keyword>
<evidence type="ECO:0000256" key="5">
    <source>
        <dbReference type="ARBA" id="ARBA00022898"/>
    </source>
</evidence>
<dbReference type="Pfam" id="PF00155">
    <property type="entry name" value="Aminotran_1_2"/>
    <property type="match status" value="1"/>
</dbReference>
<dbReference type="GO" id="GO:0008483">
    <property type="term" value="F:transaminase activity"/>
    <property type="evidence" value="ECO:0007669"/>
    <property type="project" value="UniProtKB-KW"/>
</dbReference>
<dbReference type="PANTHER" id="PTHR46383:SF1">
    <property type="entry name" value="ASPARTATE AMINOTRANSFERASE"/>
    <property type="match status" value="1"/>
</dbReference>
<dbReference type="Proteomes" id="UP000784128">
    <property type="component" value="Unassembled WGS sequence"/>
</dbReference>
<comment type="caution">
    <text evidence="8">The sequence shown here is derived from an EMBL/GenBank/DDBJ whole genome shotgun (WGS) entry which is preliminary data.</text>
</comment>
<dbReference type="EC" id="2.6.1.-" evidence="6"/>
<evidence type="ECO:0000259" key="7">
    <source>
        <dbReference type="Pfam" id="PF00155"/>
    </source>
</evidence>
<evidence type="ECO:0000256" key="1">
    <source>
        <dbReference type="ARBA" id="ARBA00001933"/>
    </source>
</evidence>
<gene>
    <name evidence="8" type="ORF">KJB30_09750</name>
</gene>
<organism evidence="8 9">
    <name type="scientific">Pelotalea chapellei</name>
    <dbReference type="NCBI Taxonomy" id="44671"/>
    <lineage>
        <taxon>Bacteria</taxon>
        <taxon>Pseudomonadati</taxon>
        <taxon>Thermodesulfobacteriota</taxon>
        <taxon>Desulfuromonadia</taxon>
        <taxon>Geobacterales</taxon>
        <taxon>Geobacteraceae</taxon>
        <taxon>Pelotalea</taxon>
    </lineage>
</organism>
<evidence type="ECO:0000256" key="2">
    <source>
        <dbReference type="ARBA" id="ARBA00007441"/>
    </source>
</evidence>
<dbReference type="RefSeq" id="WP_214298577.1">
    <property type="nucleotide sequence ID" value="NZ_JAHDYS010000008.1"/>
</dbReference>